<dbReference type="AlphaFoldDB" id="A0A4P1RI97"/>
<name>A0A4P1RI97_LUPAN</name>
<keyword evidence="2" id="KW-1185">Reference proteome</keyword>
<dbReference type="Gramene" id="OIW11031">
    <property type="protein sequence ID" value="OIW11031"/>
    <property type="gene ID" value="TanjilG_22838"/>
</dbReference>
<organism evidence="1 2">
    <name type="scientific">Lupinus angustifolius</name>
    <name type="common">Narrow-leaved blue lupine</name>
    <dbReference type="NCBI Taxonomy" id="3871"/>
    <lineage>
        <taxon>Eukaryota</taxon>
        <taxon>Viridiplantae</taxon>
        <taxon>Streptophyta</taxon>
        <taxon>Embryophyta</taxon>
        <taxon>Tracheophyta</taxon>
        <taxon>Spermatophyta</taxon>
        <taxon>Magnoliopsida</taxon>
        <taxon>eudicotyledons</taxon>
        <taxon>Gunneridae</taxon>
        <taxon>Pentapetalae</taxon>
        <taxon>rosids</taxon>
        <taxon>fabids</taxon>
        <taxon>Fabales</taxon>
        <taxon>Fabaceae</taxon>
        <taxon>Papilionoideae</taxon>
        <taxon>50 kb inversion clade</taxon>
        <taxon>genistoids sensu lato</taxon>
        <taxon>core genistoids</taxon>
        <taxon>Genisteae</taxon>
        <taxon>Lupinus</taxon>
    </lineage>
</organism>
<dbReference type="EMBL" id="CM007366">
    <property type="protein sequence ID" value="OIW11031.1"/>
    <property type="molecule type" value="Genomic_DNA"/>
</dbReference>
<dbReference type="Proteomes" id="UP000188354">
    <property type="component" value="Chromosome LG06"/>
</dbReference>
<proteinExistence type="predicted"/>
<protein>
    <submittedName>
        <fullName evidence="1">Uncharacterized protein</fullName>
    </submittedName>
</protein>
<gene>
    <name evidence="1" type="ORF">TanjilG_22838</name>
</gene>
<evidence type="ECO:0000313" key="2">
    <source>
        <dbReference type="Proteomes" id="UP000188354"/>
    </source>
</evidence>
<reference evidence="1 2" key="1">
    <citation type="journal article" date="2017" name="Plant Biotechnol. J.">
        <title>A comprehensive draft genome sequence for lupin (Lupinus angustifolius), an emerging health food: insights into plant-microbe interactions and legume evolution.</title>
        <authorList>
            <person name="Hane J.K."/>
            <person name="Ming Y."/>
            <person name="Kamphuis L.G."/>
            <person name="Nelson M.N."/>
            <person name="Garg G."/>
            <person name="Atkins C.A."/>
            <person name="Bayer P.E."/>
            <person name="Bravo A."/>
            <person name="Bringans S."/>
            <person name="Cannon S."/>
            <person name="Edwards D."/>
            <person name="Foley R."/>
            <person name="Gao L.L."/>
            <person name="Harrison M.J."/>
            <person name="Huang W."/>
            <person name="Hurgobin B."/>
            <person name="Li S."/>
            <person name="Liu C.W."/>
            <person name="McGrath A."/>
            <person name="Morahan G."/>
            <person name="Murray J."/>
            <person name="Weller J."/>
            <person name="Jian J."/>
            <person name="Singh K.B."/>
        </authorList>
    </citation>
    <scope>NUCLEOTIDE SEQUENCE [LARGE SCALE GENOMIC DNA]</scope>
    <source>
        <strain evidence="2">cv. Tanjil</strain>
        <tissue evidence="1">Whole plant</tissue>
    </source>
</reference>
<accession>A0A4P1RI97</accession>
<sequence>MDYGMWEVKVLCCVHEPNTSAPLLQQPNQTYLLLDTINIEFQICKPTSKSKTLILPYVSMGNHIYCPQVVSPHGP</sequence>
<evidence type="ECO:0000313" key="1">
    <source>
        <dbReference type="EMBL" id="OIW11031.1"/>
    </source>
</evidence>